<protein>
    <submittedName>
        <fullName evidence="1">Uncharacterized protein</fullName>
    </submittedName>
</protein>
<dbReference type="RefSeq" id="WP_257734628.1">
    <property type="nucleotide sequence ID" value="NZ_CP015079.1"/>
</dbReference>
<organism evidence="1 2">
    <name type="scientific">Nocardioides dokdonensis FR1436</name>
    <dbReference type="NCBI Taxonomy" id="1300347"/>
    <lineage>
        <taxon>Bacteria</taxon>
        <taxon>Bacillati</taxon>
        <taxon>Actinomycetota</taxon>
        <taxon>Actinomycetes</taxon>
        <taxon>Propionibacteriales</taxon>
        <taxon>Nocardioidaceae</taxon>
        <taxon>Nocardioides</taxon>
    </lineage>
</organism>
<sequence length="44" mass="5058">MKFLLLILVIVAVVAAWRMRSVLLGRVLGQSSSRVDRHLGRRRK</sequence>
<dbReference type="STRING" id="1300347.I601_0798"/>
<evidence type="ECO:0000313" key="2">
    <source>
        <dbReference type="Proteomes" id="UP000077868"/>
    </source>
</evidence>
<reference evidence="1 2" key="1">
    <citation type="submission" date="2016-03" db="EMBL/GenBank/DDBJ databases">
        <title>Complete genome sequence of a soil Actinobacterium, Nocardioides dokdonensis FR1436.</title>
        <authorList>
            <person name="Kwon S.-K."/>
            <person name="Kim K."/>
            <person name="Kim J.F."/>
        </authorList>
    </citation>
    <scope>NUCLEOTIDE SEQUENCE [LARGE SCALE GENOMIC DNA]</scope>
    <source>
        <strain evidence="1 2">FR1436</strain>
    </source>
</reference>
<keyword evidence="2" id="KW-1185">Reference proteome</keyword>
<gene>
    <name evidence="1" type="ORF">I601_0798</name>
</gene>
<dbReference type="KEGG" id="ndk:I601_0798"/>
<dbReference type="AlphaFoldDB" id="A0A1A9GG87"/>
<proteinExistence type="predicted"/>
<dbReference type="EMBL" id="CP015079">
    <property type="protein sequence ID" value="ANH37244.1"/>
    <property type="molecule type" value="Genomic_DNA"/>
</dbReference>
<evidence type="ECO:0000313" key="1">
    <source>
        <dbReference type="EMBL" id="ANH37244.1"/>
    </source>
</evidence>
<dbReference type="Proteomes" id="UP000077868">
    <property type="component" value="Chromosome"/>
</dbReference>
<name>A0A1A9GG87_9ACTN</name>
<accession>A0A1A9GG87</accession>
<dbReference type="PATRIC" id="fig|1300347.3.peg.798"/>